<dbReference type="RefSeq" id="WP_002451704.1">
    <property type="nucleotide sequence ID" value="NZ_CP054017.1"/>
</dbReference>
<feature type="binding site" evidence="6">
    <location>
        <begin position="3"/>
        <end position="14"/>
    </location>
    <ligand>
        <name>NAD(+)</name>
        <dbReference type="ChEBI" id="CHEBI:57540"/>
    </ligand>
</feature>
<dbReference type="Pfam" id="PF01232">
    <property type="entry name" value="Mannitol_dh"/>
    <property type="match status" value="1"/>
</dbReference>
<dbReference type="InterPro" id="IPR023028">
    <property type="entry name" value="Mannitol_1_phos_5_DH"/>
</dbReference>
<dbReference type="NCBIfam" id="NF002645">
    <property type="entry name" value="PRK02318.1-1"/>
    <property type="match status" value="1"/>
</dbReference>
<keyword evidence="3 6" id="KW-0520">NAD</keyword>
<dbReference type="PROSITE" id="PS00974">
    <property type="entry name" value="MANNITOL_DHGENASE"/>
    <property type="match status" value="1"/>
</dbReference>
<dbReference type="SUPFAM" id="SSF51735">
    <property type="entry name" value="NAD(P)-binding Rossmann-fold domains"/>
    <property type="match status" value="1"/>
</dbReference>
<comment type="caution">
    <text evidence="9">The sequence shown here is derived from an EMBL/GenBank/DDBJ whole genome shotgun (WGS) entry which is preliminary data.</text>
</comment>
<dbReference type="Pfam" id="PF08125">
    <property type="entry name" value="Mannitol_dh_C"/>
    <property type="match status" value="1"/>
</dbReference>
<dbReference type="FunFam" id="3.40.50.720:FF:000316">
    <property type="entry name" value="Mannitol-1-phosphate 5-dehydrogenase"/>
    <property type="match status" value="1"/>
</dbReference>
<dbReference type="Gene3D" id="3.40.50.720">
    <property type="entry name" value="NAD(P)-binding Rossmann-like Domain"/>
    <property type="match status" value="1"/>
</dbReference>
<evidence type="ECO:0000256" key="4">
    <source>
        <dbReference type="ARBA" id="ARBA00048615"/>
    </source>
</evidence>
<protein>
    <recommendedName>
        <fullName evidence="6">Mannitol-1-phosphate 5-dehydrogenase</fullName>
        <ecNumber evidence="6">1.1.1.17</ecNumber>
    </recommendedName>
</protein>
<keyword evidence="2 6" id="KW-0560">Oxidoreductase</keyword>
<dbReference type="GO" id="GO:0004616">
    <property type="term" value="F:phosphogluconate dehydrogenase (decarboxylating) activity"/>
    <property type="evidence" value="ECO:0007669"/>
    <property type="project" value="UniProtKB-EC"/>
</dbReference>
<dbReference type="InterPro" id="IPR013328">
    <property type="entry name" value="6PGD_dom2"/>
</dbReference>
<dbReference type="NCBIfam" id="NF002652">
    <property type="entry name" value="PRK02318.2-5"/>
    <property type="match status" value="1"/>
</dbReference>
<dbReference type="InterPro" id="IPR013118">
    <property type="entry name" value="Mannitol_DH_C"/>
</dbReference>
<dbReference type="AlphaFoldDB" id="A0A2T4Q255"/>
<dbReference type="PRINTS" id="PR00084">
    <property type="entry name" value="MTLDHDRGNASE"/>
</dbReference>
<name>A0A2T4Q255_STAWA</name>
<dbReference type="InterPro" id="IPR008927">
    <property type="entry name" value="6-PGluconate_DH-like_C_sf"/>
</dbReference>
<evidence type="ECO:0000256" key="5">
    <source>
        <dbReference type="ARBA" id="ARBA00048640"/>
    </source>
</evidence>
<evidence type="ECO:0000259" key="8">
    <source>
        <dbReference type="Pfam" id="PF08125"/>
    </source>
</evidence>
<evidence type="ECO:0000256" key="6">
    <source>
        <dbReference type="HAMAP-Rule" id="MF_00196"/>
    </source>
</evidence>
<dbReference type="PANTHER" id="PTHR30524">
    <property type="entry name" value="MANNITOL-1-PHOSPHATE 5-DEHYDROGENASE"/>
    <property type="match status" value="1"/>
</dbReference>
<dbReference type="GO" id="GO:0019592">
    <property type="term" value="P:mannitol catabolic process"/>
    <property type="evidence" value="ECO:0007669"/>
    <property type="project" value="TreeGrafter"/>
</dbReference>
<comment type="catalytic activity">
    <reaction evidence="5">
        <text>6-phospho-D-gluconate + NADP(+) = D-ribulose 5-phosphate + CO2 + NADPH</text>
        <dbReference type="Rhea" id="RHEA:10116"/>
        <dbReference type="ChEBI" id="CHEBI:16526"/>
        <dbReference type="ChEBI" id="CHEBI:57783"/>
        <dbReference type="ChEBI" id="CHEBI:58121"/>
        <dbReference type="ChEBI" id="CHEBI:58349"/>
        <dbReference type="ChEBI" id="CHEBI:58759"/>
        <dbReference type="EC" id="1.1.1.44"/>
    </reaction>
</comment>
<dbReference type="HAMAP" id="MF_00196">
    <property type="entry name" value="Mannitol_dehydrog"/>
    <property type="match status" value="1"/>
</dbReference>
<comment type="catalytic activity">
    <reaction evidence="4 6">
        <text>D-mannitol 1-phosphate + NAD(+) = beta-D-fructose 6-phosphate + NADH + H(+)</text>
        <dbReference type="Rhea" id="RHEA:19661"/>
        <dbReference type="ChEBI" id="CHEBI:15378"/>
        <dbReference type="ChEBI" id="CHEBI:57540"/>
        <dbReference type="ChEBI" id="CHEBI:57634"/>
        <dbReference type="ChEBI" id="CHEBI:57945"/>
        <dbReference type="ChEBI" id="CHEBI:61381"/>
        <dbReference type="EC" id="1.1.1.17"/>
    </reaction>
</comment>
<evidence type="ECO:0000313" key="9">
    <source>
        <dbReference type="EMBL" id="PTI51840.1"/>
    </source>
</evidence>
<dbReference type="InterPro" id="IPR023027">
    <property type="entry name" value="Mannitol_DH_CS"/>
</dbReference>
<dbReference type="STRING" id="1194526.A284_03690"/>
<proteinExistence type="inferred from homology"/>
<dbReference type="InterPro" id="IPR013131">
    <property type="entry name" value="Mannitol_DH_N"/>
</dbReference>
<dbReference type="InterPro" id="IPR036291">
    <property type="entry name" value="NAD(P)-bd_dom_sf"/>
</dbReference>
<evidence type="ECO:0000256" key="3">
    <source>
        <dbReference type="ARBA" id="ARBA00023027"/>
    </source>
</evidence>
<feature type="domain" description="Mannitol dehydrogenase C-terminal" evidence="8">
    <location>
        <begin position="192"/>
        <end position="333"/>
    </location>
</feature>
<evidence type="ECO:0000259" key="7">
    <source>
        <dbReference type="Pfam" id="PF01232"/>
    </source>
</evidence>
<evidence type="ECO:0000313" key="10">
    <source>
        <dbReference type="Proteomes" id="UP000240717"/>
    </source>
</evidence>
<dbReference type="InterPro" id="IPR000669">
    <property type="entry name" value="Mannitol_DH"/>
</dbReference>
<dbReference type="EMBL" id="PZEV01000008">
    <property type="protein sequence ID" value="PTI51840.1"/>
    <property type="molecule type" value="Genomic_DNA"/>
</dbReference>
<dbReference type="Proteomes" id="UP000240717">
    <property type="component" value="Unassembled WGS sequence"/>
</dbReference>
<gene>
    <name evidence="6" type="primary">mtlD</name>
    <name evidence="9" type="ORF">BU085_03915</name>
</gene>
<dbReference type="PANTHER" id="PTHR30524:SF0">
    <property type="entry name" value="ALTRONATE OXIDOREDUCTASE-RELATED"/>
    <property type="match status" value="1"/>
</dbReference>
<dbReference type="Gene3D" id="1.10.1040.10">
    <property type="entry name" value="N-(1-d-carboxylethyl)-l-norvaline Dehydrogenase, domain 2"/>
    <property type="match status" value="1"/>
</dbReference>
<feature type="domain" description="Mannitol dehydrogenase N-terminal" evidence="7">
    <location>
        <begin position="1"/>
        <end position="183"/>
    </location>
</feature>
<evidence type="ECO:0000256" key="1">
    <source>
        <dbReference type="ARBA" id="ARBA00006541"/>
    </source>
</evidence>
<evidence type="ECO:0000256" key="2">
    <source>
        <dbReference type="ARBA" id="ARBA00023002"/>
    </source>
</evidence>
<sequence length="370" mass="41722">MKAVHFGAGNIGRGFIGYILADNNIKVTFADVNEDIINALQKEHEYDVILADESKTTTRVNNVDAINSAKPSDELKQAILEADLITTAVGVNILPIIAKSFAPYLKEKENHVNIVACENAIMATDTLKKAILDITGPLGDHIHFANSAVDRIVPLQKNENILDVMVEPFFEWVVEKDAWYGQELDHIKYVDDLTPYIERKLLTVNTGHAFLAYAGYNDNKATVLDAVQDSTIEAGLRRVLAETSEYITREFDFTKTEQSQYVEKIIERFNNPHLSDEVTRVGRGTLRKIGPKDRIIKPLNYLYEHNLERDGLVKAAALLLKYDDKADQETVEKNNYIHENGIKAFLQTYAKVEGPLAEEIEKEYNELVAK</sequence>
<dbReference type="GO" id="GO:0008926">
    <property type="term" value="F:mannitol-1-phosphate 5-dehydrogenase activity"/>
    <property type="evidence" value="ECO:0007669"/>
    <property type="project" value="UniProtKB-UniRule"/>
</dbReference>
<reference evidence="9 10" key="1">
    <citation type="journal article" date="2016" name="Front. Microbiol.">
        <title>Comprehensive Phylogenetic Analysis of Bovine Non-aureus Staphylococci Species Based on Whole-Genome Sequencing.</title>
        <authorList>
            <person name="Naushad S."/>
            <person name="Barkema H.W."/>
            <person name="Luby C."/>
            <person name="Condas L.A."/>
            <person name="Nobrega D.B."/>
            <person name="Carson D.A."/>
            <person name="De Buck J."/>
        </authorList>
    </citation>
    <scope>NUCLEOTIDE SEQUENCE [LARGE SCALE GENOMIC DNA]</scope>
    <source>
        <strain evidence="9 10">SNUC 2993</strain>
    </source>
</reference>
<dbReference type="SUPFAM" id="SSF48179">
    <property type="entry name" value="6-phosphogluconate dehydrogenase C-terminal domain-like"/>
    <property type="match status" value="1"/>
</dbReference>
<comment type="similarity">
    <text evidence="1 6">Belongs to the mannitol dehydrogenase family.</text>
</comment>
<organism evidence="9 10">
    <name type="scientific">Staphylococcus warneri</name>
    <dbReference type="NCBI Taxonomy" id="1292"/>
    <lineage>
        <taxon>Bacteria</taxon>
        <taxon>Bacillati</taxon>
        <taxon>Bacillota</taxon>
        <taxon>Bacilli</taxon>
        <taxon>Bacillales</taxon>
        <taxon>Staphylococcaceae</taxon>
        <taxon>Staphylococcus</taxon>
    </lineage>
</organism>
<dbReference type="EC" id="1.1.1.17" evidence="6"/>
<dbReference type="GO" id="GO:0005829">
    <property type="term" value="C:cytosol"/>
    <property type="evidence" value="ECO:0007669"/>
    <property type="project" value="TreeGrafter"/>
</dbReference>
<accession>A0A2T4Q255</accession>